<evidence type="ECO:0000256" key="5">
    <source>
        <dbReference type="SAM" id="SignalP"/>
    </source>
</evidence>
<comment type="caution">
    <text evidence="7">The sequence shown here is derived from an EMBL/GenBank/DDBJ whole genome shotgun (WGS) entry which is preliminary data.</text>
</comment>
<evidence type="ECO:0000313" key="8">
    <source>
        <dbReference type="Proteomes" id="UP001184614"/>
    </source>
</evidence>
<comment type="similarity">
    <text evidence="1 4">Belongs to the bacterial solute-binding protein 3 family.</text>
</comment>
<dbReference type="CDD" id="cd13689">
    <property type="entry name" value="PBP2_BsGlnH"/>
    <property type="match status" value="1"/>
</dbReference>
<keyword evidence="3 5" id="KW-0732">Signal</keyword>
<evidence type="ECO:0000313" key="7">
    <source>
        <dbReference type="EMBL" id="MDR6434382.1"/>
    </source>
</evidence>
<evidence type="ECO:0000256" key="1">
    <source>
        <dbReference type="ARBA" id="ARBA00010333"/>
    </source>
</evidence>
<keyword evidence="2" id="KW-0813">Transport</keyword>
<feature type="chain" id="PRO_5046274084" evidence="5">
    <location>
        <begin position="27"/>
        <end position="278"/>
    </location>
</feature>
<sequence length="278" mass="30320">MTYLKSMLLAGSVIFAGISSVTSAGADILKDVKDRGNFICGTLGTSEPFSFQDATTREVVGYEVDICKEIADSLGVPLELKLISVEARIPELVAGRVDVVAANLGWNPERAQQIDYSDQHFVSMQKILVRTDSDLKSSDELAGKRVSAVRGSSSERGAREHIKDVNVLTFKDGASAFLAVQQGKVSGMVSSEMAHIKLRDAAKKDGGVEVTILEPALFAEPWGLGIRKGEDAFKEHVNKVLTDLETSGKFDQIFDKWFGIETSFGGLKREFKIEEIKE</sequence>
<dbReference type="SUPFAM" id="SSF53850">
    <property type="entry name" value="Periplasmic binding protein-like II"/>
    <property type="match status" value="1"/>
</dbReference>
<evidence type="ECO:0000259" key="6">
    <source>
        <dbReference type="SMART" id="SM00062"/>
    </source>
</evidence>
<dbReference type="InterPro" id="IPR051455">
    <property type="entry name" value="Bact_solute-bind_prot3"/>
</dbReference>
<dbReference type="InterPro" id="IPR018313">
    <property type="entry name" value="SBP_3_CS"/>
</dbReference>
<keyword evidence="8" id="KW-1185">Reference proteome</keyword>
<feature type="domain" description="Solute-binding protein family 3/N-terminal" evidence="6">
    <location>
        <begin position="37"/>
        <end position="261"/>
    </location>
</feature>
<dbReference type="PANTHER" id="PTHR30085">
    <property type="entry name" value="AMINO ACID ABC TRANSPORTER PERMEASE"/>
    <property type="match status" value="1"/>
</dbReference>
<dbReference type="SMART" id="SM00062">
    <property type="entry name" value="PBPb"/>
    <property type="match status" value="1"/>
</dbReference>
<name>A0ABU1MES4_9HYPH</name>
<gene>
    <name evidence="7" type="ORF">J2782_004133</name>
</gene>
<feature type="signal peptide" evidence="5">
    <location>
        <begin position="1"/>
        <end position="26"/>
    </location>
</feature>
<dbReference type="PANTHER" id="PTHR30085:SF6">
    <property type="entry name" value="ABC TRANSPORTER GLUTAMINE-BINDING PROTEIN GLNH"/>
    <property type="match status" value="1"/>
</dbReference>
<protein>
    <submittedName>
        <fullName evidence="7">Polar amino acid transport system substrate-binding protein</fullName>
    </submittedName>
</protein>
<accession>A0ABU1MES4</accession>
<evidence type="ECO:0000256" key="4">
    <source>
        <dbReference type="RuleBase" id="RU003744"/>
    </source>
</evidence>
<proteinExistence type="inferred from homology"/>
<reference evidence="7 8" key="1">
    <citation type="submission" date="2023-07" db="EMBL/GenBank/DDBJ databases">
        <title>Sorghum-associated microbial communities from plants grown in Nebraska, USA.</title>
        <authorList>
            <person name="Schachtman D."/>
        </authorList>
    </citation>
    <scope>NUCLEOTIDE SEQUENCE [LARGE SCALE GENOMIC DNA]</scope>
    <source>
        <strain evidence="7 8">DS1730</strain>
    </source>
</reference>
<dbReference type="Pfam" id="PF00497">
    <property type="entry name" value="SBP_bac_3"/>
    <property type="match status" value="1"/>
</dbReference>
<dbReference type="Proteomes" id="UP001184614">
    <property type="component" value="Unassembled WGS sequence"/>
</dbReference>
<organism evidence="7 8">
    <name type="scientific">Brucella pseudogrignonensis</name>
    <dbReference type="NCBI Taxonomy" id="419475"/>
    <lineage>
        <taxon>Bacteria</taxon>
        <taxon>Pseudomonadati</taxon>
        <taxon>Pseudomonadota</taxon>
        <taxon>Alphaproteobacteria</taxon>
        <taxon>Hyphomicrobiales</taxon>
        <taxon>Brucellaceae</taxon>
        <taxon>Brucella/Ochrobactrum group</taxon>
        <taxon>Brucella</taxon>
    </lineage>
</organism>
<dbReference type="EMBL" id="JAVDQT010000010">
    <property type="protein sequence ID" value="MDR6434382.1"/>
    <property type="molecule type" value="Genomic_DNA"/>
</dbReference>
<dbReference type="Gene3D" id="3.40.190.10">
    <property type="entry name" value="Periplasmic binding protein-like II"/>
    <property type="match status" value="2"/>
</dbReference>
<dbReference type="PROSITE" id="PS01039">
    <property type="entry name" value="SBP_BACTERIAL_3"/>
    <property type="match status" value="1"/>
</dbReference>
<dbReference type="RefSeq" id="WP_310015828.1">
    <property type="nucleotide sequence ID" value="NZ_JAVDQT010000010.1"/>
</dbReference>
<dbReference type="InterPro" id="IPR001638">
    <property type="entry name" value="Solute-binding_3/MltF_N"/>
</dbReference>
<evidence type="ECO:0000256" key="2">
    <source>
        <dbReference type="ARBA" id="ARBA00022448"/>
    </source>
</evidence>
<evidence type="ECO:0000256" key="3">
    <source>
        <dbReference type="ARBA" id="ARBA00022729"/>
    </source>
</evidence>